<comment type="caution">
    <text evidence="1">The sequence shown here is derived from an EMBL/GenBank/DDBJ whole genome shotgun (WGS) entry which is preliminary data.</text>
</comment>
<proteinExistence type="predicted"/>
<organism evidence="1 2">
    <name type="scientific">Eruca vesicaria subsp. sativa</name>
    <name type="common">Garden rocket</name>
    <name type="synonym">Eruca sativa</name>
    <dbReference type="NCBI Taxonomy" id="29727"/>
    <lineage>
        <taxon>Eukaryota</taxon>
        <taxon>Viridiplantae</taxon>
        <taxon>Streptophyta</taxon>
        <taxon>Embryophyta</taxon>
        <taxon>Tracheophyta</taxon>
        <taxon>Spermatophyta</taxon>
        <taxon>Magnoliopsida</taxon>
        <taxon>eudicotyledons</taxon>
        <taxon>Gunneridae</taxon>
        <taxon>Pentapetalae</taxon>
        <taxon>rosids</taxon>
        <taxon>malvids</taxon>
        <taxon>Brassicales</taxon>
        <taxon>Brassicaceae</taxon>
        <taxon>Brassiceae</taxon>
        <taxon>Eruca</taxon>
    </lineage>
</organism>
<keyword evidence="2" id="KW-1185">Reference proteome</keyword>
<dbReference type="Proteomes" id="UP001642260">
    <property type="component" value="Unassembled WGS sequence"/>
</dbReference>
<name>A0ABC8M1D9_ERUVS</name>
<evidence type="ECO:0000313" key="2">
    <source>
        <dbReference type="Proteomes" id="UP001642260"/>
    </source>
</evidence>
<dbReference type="EMBL" id="CAKOAT010870709">
    <property type="protein sequence ID" value="CAH8390007.1"/>
    <property type="molecule type" value="Genomic_DNA"/>
</dbReference>
<dbReference type="AlphaFoldDB" id="A0ABC8M1D9"/>
<reference evidence="1 2" key="1">
    <citation type="submission" date="2022-03" db="EMBL/GenBank/DDBJ databases">
        <authorList>
            <person name="Macdonald S."/>
            <person name="Ahmed S."/>
            <person name="Newling K."/>
        </authorList>
    </citation>
    <scope>NUCLEOTIDE SEQUENCE [LARGE SCALE GENOMIC DNA]</scope>
</reference>
<sequence>MVTQPIWVRYCLVVQFDEMEDTERTPDVNTSSPDLLKNTPSNITRLEDVIEQCRARQKYLAQTANPSDCSDVCWYFCKVPLPDNEIAASVPRTDVIGKSEYLCLVIDVCIG</sequence>
<gene>
    <name evidence="1" type="ORF">ERUC_LOCUS42490</name>
</gene>
<evidence type="ECO:0000313" key="1">
    <source>
        <dbReference type="EMBL" id="CAH8390007.1"/>
    </source>
</evidence>
<accession>A0ABC8M1D9</accession>
<protein>
    <submittedName>
        <fullName evidence="1">Uncharacterized protein</fullName>
    </submittedName>
</protein>